<gene>
    <name evidence="1" type="ordered locus">Palpr_2205</name>
</gene>
<dbReference type="STRING" id="694427.Palpr_2205"/>
<proteinExistence type="predicted"/>
<protein>
    <submittedName>
        <fullName evidence="1">Uncharacterized protein</fullName>
    </submittedName>
</protein>
<accession>E4T6J7</accession>
<sequence length="46" mass="5360">MKDFIINVLSYIKQMYCPISRNYVGALHLTLQSLLSFYKYLGTLSL</sequence>
<organism evidence="1 2">
    <name type="scientific">Paludibacter propionicigenes (strain DSM 17365 / JCM 13257 / WB4)</name>
    <dbReference type="NCBI Taxonomy" id="694427"/>
    <lineage>
        <taxon>Bacteria</taxon>
        <taxon>Pseudomonadati</taxon>
        <taxon>Bacteroidota</taxon>
        <taxon>Bacteroidia</taxon>
        <taxon>Bacteroidales</taxon>
        <taxon>Paludibacteraceae</taxon>
        <taxon>Paludibacter</taxon>
    </lineage>
</organism>
<dbReference type="EMBL" id="CP002345">
    <property type="protein sequence ID" value="ADQ80341.1"/>
    <property type="molecule type" value="Genomic_DNA"/>
</dbReference>
<name>E4T6J7_PALPW</name>
<dbReference type="AlphaFoldDB" id="E4T6J7"/>
<reference evidence="1 2" key="2">
    <citation type="journal article" date="2011" name="Stand. Genomic Sci.">
        <title>Complete genome sequence of Paludibacter propionicigenes type strain (WB4).</title>
        <authorList>
            <person name="Gronow S."/>
            <person name="Munk C."/>
            <person name="Lapidus A."/>
            <person name="Nolan M."/>
            <person name="Lucas S."/>
            <person name="Hammon N."/>
            <person name="Deshpande S."/>
            <person name="Cheng J.F."/>
            <person name="Tapia R."/>
            <person name="Han C."/>
            <person name="Goodwin L."/>
            <person name="Pitluck S."/>
            <person name="Liolios K."/>
            <person name="Ivanova N."/>
            <person name="Mavromatis K."/>
            <person name="Mikhailova N."/>
            <person name="Pati A."/>
            <person name="Chen A."/>
            <person name="Palaniappan K."/>
            <person name="Land M."/>
            <person name="Hauser L."/>
            <person name="Chang Y.J."/>
            <person name="Jeffries C.D."/>
            <person name="Brambilla E."/>
            <person name="Rohde M."/>
            <person name="Goker M."/>
            <person name="Detter J.C."/>
            <person name="Woyke T."/>
            <person name="Bristow J."/>
            <person name="Eisen J.A."/>
            <person name="Markowitz V."/>
            <person name="Hugenholtz P."/>
            <person name="Kyrpides N.C."/>
            <person name="Klenk H.P."/>
        </authorList>
    </citation>
    <scope>NUCLEOTIDE SEQUENCE [LARGE SCALE GENOMIC DNA]</scope>
    <source>
        <strain evidence="2">DSM 17365 / JCM 13257 / WB4</strain>
    </source>
</reference>
<evidence type="ECO:0000313" key="1">
    <source>
        <dbReference type="EMBL" id="ADQ80341.1"/>
    </source>
</evidence>
<keyword evidence="2" id="KW-1185">Reference proteome</keyword>
<dbReference type="Proteomes" id="UP000008718">
    <property type="component" value="Chromosome"/>
</dbReference>
<dbReference type="HOGENOM" id="CLU_3186729_0_0_10"/>
<dbReference type="KEGG" id="ppn:Palpr_2205"/>
<evidence type="ECO:0000313" key="2">
    <source>
        <dbReference type="Proteomes" id="UP000008718"/>
    </source>
</evidence>
<reference key="1">
    <citation type="submission" date="2010-11" db="EMBL/GenBank/DDBJ databases">
        <title>The complete genome of Paludibacter propionicigenes DSM 17365.</title>
        <authorList>
            <consortium name="US DOE Joint Genome Institute (JGI-PGF)"/>
            <person name="Lucas S."/>
            <person name="Copeland A."/>
            <person name="Lapidus A."/>
            <person name="Bruce D."/>
            <person name="Goodwin L."/>
            <person name="Pitluck S."/>
            <person name="Kyrpides N."/>
            <person name="Mavromatis K."/>
            <person name="Ivanova N."/>
            <person name="Munk A.C."/>
            <person name="Brettin T."/>
            <person name="Detter J.C."/>
            <person name="Han C."/>
            <person name="Tapia R."/>
            <person name="Land M."/>
            <person name="Hauser L."/>
            <person name="Markowitz V."/>
            <person name="Cheng J.-F."/>
            <person name="Hugenholtz P."/>
            <person name="Woyke T."/>
            <person name="Wu D."/>
            <person name="Gronow S."/>
            <person name="Wellnitz S."/>
            <person name="Brambilla E."/>
            <person name="Klenk H.-P."/>
            <person name="Eisen J.A."/>
        </authorList>
    </citation>
    <scope>NUCLEOTIDE SEQUENCE</scope>
    <source>
        <strain>WB4</strain>
    </source>
</reference>